<evidence type="ECO:0000259" key="14">
    <source>
        <dbReference type="Pfam" id="PF02852"/>
    </source>
</evidence>
<accession>R7ZHG2</accession>
<dbReference type="FunFam" id="3.30.390.30:FF:000001">
    <property type="entry name" value="Dihydrolipoyl dehydrogenase"/>
    <property type="match status" value="1"/>
</dbReference>
<dbReference type="PATRIC" id="fig|1285586.5.peg.1225"/>
<name>R7ZHG2_LYSSH</name>
<dbReference type="SUPFAM" id="SSF51905">
    <property type="entry name" value="FAD/NAD(P)-binding domain"/>
    <property type="match status" value="1"/>
</dbReference>
<keyword evidence="13" id="KW-0676">Redox-active center</keyword>
<dbReference type="InterPro" id="IPR016156">
    <property type="entry name" value="FAD/NAD-linked_Rdtase_dimer_sf"/>
</dbReference>
<dbReference type="PRINTS" id="PR00411">
    <property type="entry name" value="PNDRDTASEI"/>
</dbReference>
<dbReference type="Proteomes" id="UP000013911">
    <property type="component" value="Unassembled WGS sequence"/>
</dbReference>
<comment type="similarity">
    <text evidence="2 13">Belongs to the class-I pyridine nucleotide-disulfide oxidoreductase family.</text>
</comment>
<evidence type="ECO:0000313" key="17">
    <source>
        <dbReference type="Proteomes" id="UP000013911"/>
    </source>
</evidence>
<dbReference type="GO" id="GO:0050660">
    <property type="term" value="F:flavin adenine dinucleotide binding"/>
    <property type="evidence" value="ECO:0007669"/>
    <property type="project" value="InterPro"/>
</dbReference>
<dbReference type="PIRSF" id="PIRSF000350">
    <property type="entry name" value="Mercury_reductase_MerA"/>
    <property type="match status" value="1"/>
</dbReference>
<evidence type="ECO:0000256" key="13">
    <source>
        <dbReference type="RuleBase" id="RU003692"/>
    </source>
</evidence>
<feature type="domain" description="FAD/NAD(P)-binding" evidence="15">
    <location>
        <begin position="29"/>
        <end position="334"/>
    </location>
</feature>
<dbReference type="Gene3D" id="3.30.390.30">
    <property type="match status" value="1"/>
</dbReference>
<feature type="binding site" evidence="11">
    <location>
        <begin position="199"/>
        <end position="206"/>
    </location>
    <ligand>
        <name>NAD(+)</name>
        <dbReference type="ChEBI" id="CHEBI:57540"/>
    </ligand>
</feature>
<dbReference type="EC" id="1.8.1.4" evidence="3 13"/>
<dbReference type="PRINTS" id="PR00368">
    <property type="entry name" value="FADPNR"/>
</dbReference>
<keyword evidence="5 13" id="KW-0285">Flavoprotein</keyword>
<evidence type="ECO:0000256" key="6">
    <source>
        <dbReference type="ARBA" id="ARBA00022827"/>
    </source>
</evidence>
<keyword evidence="11" id="KW-0547">Nucleotide-binding</keyword>
<evidence type="ECO:0000256" key="12">
    <source>
        <dbReference type="PIRSR" id="PIRSR000350-4"/>
    </source>
</evidence>
<keyword evidence="8 11" id="KW-0520">NAD</keyword>
<feature type="binding site" evidence="11">
    <location>
        <position position="75"/>
    </location>
    <ligand>
        <name>FAD</name>
        <dbReference type="ChEBI" id="CHEBI:57692"/>
    </ligand>
</feature>
<evidence type="ECO:0000256" key="4">
    <source>
        <dbReference type="ARBA" id="ARBA00016961"/>
    </source>
</evidence>
<dbReference type="eggNOG" id="COG1249">
    <property type="taxonomic scope" value="Bacteria"/>
</dbReference>
<feature type="binding site" evidence="11">
    <location>
        <begin position="162"/>
        <end position="164"/>
    </location>
    <ligand>
        <name>FAD</name>
        <dbReference type="ChEBI" id="CHEBI:57692"/>
    </ligand>
</feature>
<sequence>MFAWINGVPLHSNFGNVKVGEEVNVVEKFDIAIIGAGPGGYVSAIHAAKSGMKVALVERGKVGGACYNVGCIPSKILLEHSKLVQEIKRGNAWGIETNTVNVNFPRLMQRKDIVIDELLVNIEHFIESNHITFYRGEATVAKDLTLTVGVDTFVAKDIIVATGSKPFVPPFKGLETSTYYTTDTFFDMKELPEQLTIIGGGVIAVEMAFSLAPLGTKVTMLNHSEDILQTEESDARPIIREKMKKLGIELVTDFRFEHFYGNEVHTSKGIYTYENLLFATGRRPNTEIAQQLGLDFDGHLIAVNEHLETSQPHIYAIGDLVGGYQLAHAASAEGIHVIEHILGKTPALIDQALIPRCVYTHPEIATFGLLEEQVDGAYTVTKLPIRTNAKALMEGNTEGFVKLVATKEGGDILGACVVADGATEMLNAILATKNAGGTAQNLAEMIFPHPTVSEHIGDAAKAIFKKAIHQ</sequence>
<feature type="binding site" evidence="11">
    <location>
        <position position="319"/>
    </location>
    <ligand>
        <name>FAD</name>
        <dbReference type="ChEBI" id="CHEBI:57692"/>
    </ligand>
</feature>
<evidence type="ECO:0000256" key="5">
    <source>
        <dbReference type="ARBA" id="ARBA00022630"/>
    </source>
</evidence>
<dbReference type="PANTHER" id="PTHR22912">
    <property type="entry name" value="DISULFIDE OXIDOREDUCTASE"/>
    <property type="match status" value="1"/>
</dbReference>
<feature type="active site" description="Proton acceptor" evidence="10">
    <location>
        <position position="449"/>
    </location>
</feature>
<reference evidence="16 17" key="1">
    <citation type="submission" date="2013-04" db="EMBL/GenBank/DDBJ databases">
        <title>Draft genome of the heavy metal tolerant bacterium Lysinibacillus sphaericus strain OT4b.31.</title>
        <authorList>
            <person name="Pena-Montenegro T.D."/>
            <person name="Dussan J."/>
        </authorList>
    </citation>
    <scope>NUCLEOTIDE SEQUENCE [LARGE SCALE GENOMIC DNA]</scope>
    <source>
        <strain evidence="16 17">OT4b.31</strain>
    </source>
</reference>
<dbReference type="HOGENOM" id="CLU_016755_0_3_9"/>
<dbReference type="GO" id="GO:0004148">
    <property type="term" value="F:dihydrolipoyl dehydrogenase (NADH) activity"/>
    <property type="evidence" value="ECO:0007669"/>
    <property type="project" value="UniProtKB-EC"/>
</dbReference>
<organism evidence="16 17">
    <name type="scientific">Lysinibacillus sphaericus OT4b.31</name>
    <dbReference type="NCBI Taxonomy" id="1285586"/>
    <lineage>
        <taxon>Bacteria</taxon>
        <taxon>Bacillati</taxon>
        <taxon>Bacillota</taxon>
        <taxon>Bacilli</taxon>
        <taxon>Bacillales</taxon>
        <taxon>Bacillaceae</taxon>
        <taxon>Lysinibacillus</taxon>
    </lineage>
</organism>
<feature type="disulfide bond" description="Redox-active" evidence="12">
    <location>
        <begin position="66"/>
        <end position="71"/>
    </location>
</feature>
<evidence type="ECO:0000256" key="1">
    <source>
        <dbReference type="ARBA" id="ARBA00004496"/>
    </source>
</evidence>
<dbReference type="PANTHER" id="PTHR22912:SF217">
    <property type="entry name" value="DIHYDROLIPOYL DEHYDROGENASE"/>
    <property type="match status" value="1"/>
</dbReference>
<comment type="subcellular location">
    <subcellularLocation>
        <location evidence="1">Cytoplasm</location>
    </subcellularLocation>
</comment>
<dbReference type="InterPro" id="IPR050151">
    <property type="entry name" value="Class-I_Pyr_Nuc-Dis_Oxidored"/>
</dbReference>
<dbReference type="InterPro" id="IPR023753">
    <property type="entry name" value="FAD/NAD-binding_dom"/>
</dbReference>
<dbReference type="SUPFAM" id="SSF55424">
    <property type="entry name" value="FAD/NAD-linked reductases, dimerisation (C-terminal) domain"/>
    <property type="match status" value="1"/>
</dbReference>
<dbReference type="NCBIfam" id="TIGR01350">
    <property type="entry name" value="lipoamide_DH"/>
    <property type="match status" value="1"/>
</dbReference>
<comment type="cofactor">
    <cofactor evidence="11 13">
        <name>FAD</name>
        <dbReference type="ChEBI" id="CHEBI:57692"/>
    </cofactor>
    <text evidence="11 13">Binds 1 FAD per subunit.</text>
</comment>
<evidence type="ECO:0000256" key="3">
    <source>
        <dbReference type="ARBA" id="ARBA00012608"/>
    </source>
</evidence>
<feature type="domain" description="Pyridine nucleotide-disulphide oxidoreductase dimerisation" evidence="14">
    <location>
        <begin position="354"/>
        <end position="459"/>
    </location>
</feature>
<dbReference type="Gene3D" id="3.50.50.60">
    <property type="entry name" value="FAD/NAD(P)-binding domain"/>
    <property type="match status" value="2"/>
</dbReference>
<comment type="caution">
    <text evidence="16">The sequence shown here is derived from an EMBL/GenBank/DDBJ whole genome shotgun (WGS) entry which is preliminary data.</text>
</comment>
<evidence type="ECO:0000256" key="8">
    <source>
        <dbReference type="ARBA" id="ARBA00023027"/>
    </source>
</evidence>
<comment type="miscellaneous">
    <text evidence="13">The active site is a redox-active disulfide bond.</text>
</comment>
<evidence type="ECO:0000313" key="16">
    <source>
        <dbReference type="EMBL" id="EON73535.1"/>
    </source>
</evidence>
<keyword evidence="6 11" id="KW-0274">FAD</keyword>
<feature type="binding site" evidence="11">
    <location>
        <position position="281"/>
    </location>
    <ligand>
        <name>NAD(+)</name>
        <dbReference type="ChEBI" id="CHEBI:57540"/>
    </ligand>
</feature>
<dbReference type="InterPro" id="IPR036188">
    <property type="entry name" value="FAD/NAD-bd_sf"/>
</dbReference>
<dbReference type="Pfam" id="PF02852">
    <property type="entry name" value="Pyr_redox_dim"/>
    <property type="match status" value="1"/>
</dbReference>
<keyword evidence="7 13" id="KW-0560">Oxidoreductase</keyword>
<evidence type="ECO:0000256" key="2">
    <source>
        <dbReference type="ARBA" id="ARBA00007532"/>
    </source>
</evidence>
<protein>
    <recommendedName>
        <fullName evidence="4 13">Dihydrolipoyl dehydrogenase</fullName>
        <ecNumber evidence="3 13">1.8.1.4</ecNumber>
    </recommendedName>
</protein>
<dbReference type="AlphaFoldDB" id="R7ZHG2"/>
<evidence type="ECO:0000256" key="9">
    <source>
        <dbReference type="ARBA" id="ARBA00049187"/>
    </source>
</evidence>
<dbReference type="GO" id="GO:0006103">
    <property type="term" value="P:2-oxoglutarate metabolic process"/>
    <property type="evidence" value="ECO:0007669"/>
    <property type="project" value="TreeGrafter"/>
</dbReference>
<dbReference type="InterPro" id="IPR006258">
    <property type="entry name" value="Lipoamide_DH"/>
</dbReference>
<dbReference type="InterPro" id="IPR004099">
    <property type="entry name" value="Pyr_nucl-diS_OxRdtase_dimer"/>
</dbReference>
<dbReference type="Pfam" id="PF07992">
    <property type="entry name" value="Pyr_redox_2"/>
    <property type="match status" value="1"/>
</dbReference>
<evidence type="ECO:0000256" key="11">
    <source>
        <dbReference type="PIRSR" id="PIRSR000350-3"/>
    </source>
</evidence>
<evidence type="ECO:0000256" key="10">
    <source>
        <dbReference type="PIRSR" id="PIRSR000350-2"/>
    </source>
</evidence>
<gene>
    <name evidence="16" type="ORF">H131_06078</name>
</gene>
<dbReference type="GO" id="GO:0005737">
    <property type="term" value="C:cytoplasm"/>
    <property type="evidence" value="ECO:0007669"/>
    <property type="project" value="UniProtKB-SubCell"/>
</dbReference>
<proteinExistence type="inferred from homology"/>
<evidence type="ECO:0000259" key="15">
    <source>
        <dbReference type="Pfam" id="PF07992"/>
    </source>
</evidence>
<dbReference type="EMBL" id="AQPX01000010">
    <property type="protein sequence ID" value="EON73535.1"/>
    <property type="molecule type" value="Genomic_DNA"/>
</dbReference>
<dbReference type="InterPro" id="IPR001100">
    <property type="entry name" value="Pyr_nuc-diS_OxRdtase"/>
</dbReference>
<comment type="catalytic activity">
    <reaction evidence="9 13">
        <text>N(6)-[(R)-dihydrolipoyl]-L-lysyl-[protein] + NAD(+) = N(6)-[(R)-lipoyl]-L-lysyl-[protein] + NADH + H(+)</text>
        <dbReference type="Rhea" id="RHEA:15045"/>
        <dbReference type="Rhea" id="RHEA-COMP:10474"/>
        <dbReference type="Rhea" id="RHEA-COMP:10475"/>
        <dbReference type="ChEBI" id="CHEBI:15378"/>
        <dbReference type="ChEBI" id="CHEBI:57540"/>
        <dbReference type="ChEBI" id="CHEBI:57945"/>
        <dbReference type="ChEBI" id="CHEBI:83099"/>
        <dbReference type="ChEBI" id="CHEBI:83100"/>
        <dbReference type="EC" id="1.8.1.4"/>
    </reaction>
</comment>
<evidence type="ECO:0000256" key="7">
    <source>
        <dbReference type="ARBA" id="ARBA00023002"/>
    </source>
</evidence>